<keyword evidence="3 5" id="KW-1133">Transmembrane helix</keyword>
<keyword evidence="7" id="KW-1185">Reference proteome</keyword>
<accession>A0A1D2YUI5</accession>
<keyword evidence="2 5" id="KW-0812">Transmembrane</keyword>
<evidence type="ECO:0000256" key="1">
    <source>
        <dbReference type="ARBA" id="ARBA00004141"/>
    </source>
</evidence>
<evidence type="ECO:0000256" key="2">
    <source>
        <dbReference type="ARBA" id="ARBA00022692"/>
    </source>
</evidence>
<dbReference type="STRING" id="337097.BHF71_01800"/>
<proteinExistence type="predicted"/>
<dbReference type="EMBL" id="MIJF01000024">
    <property type="protein sequence ID" value="OEF99347.1"/>
    <property type="molecule type" value="Genomic_DNA"/>
</dbReference>
<dbReference type="RefSeq" id="WP_069656741.1">
    <property type="nucleotide sequence ID" value="NZ_MIJF01000024.1"/>
</dbReference>
<evidence type="ECO:0000313" key="7">
    <source>
        <dbReference type="Proteomes" id="UP000243739"/>
    </source>
</evidence>
<evidence type="ECO:0008006" key="8">
    <source>
        <dbReference type="Google" id="ProtNLM"/>
    </source>
</evidence>
<feature type="transmembrane region" description="Helical" evidence="5">
    <location>
        <begin position="42"/>
        <end position="62"/>
    </location>
</feature>
<evidence type="ECO:0000256" key="3">
    <source>
        <dbReference type="ARBA" id="ARBA00022989"/>
    </source>
</evidence>
<evidence type="ECO:0000256" key="4">
    <source>
        <dbReference type="ARBA" id="ARBA00023136"/>
    </source>
</evidence>
<keyword evidence="4 5" id="KW-0472">Membrane</keyword>
<evidence type="ECO:0000313" key="6">
    <source>
        <dbReference type="EMBL" id="OEF99347.1"/>
    </source>
</evidence>
<feature type="transmembrane region" description="Helical" evidence="5">
    <location>
        <begin position="68"/>
        <end position="88"/>
    </location>
</feature>
<dbReference type="AlphaFoldDB" id="A0A1D2YUI5"/>
<evidence type="ECO:0000256" key="5">
    <source>
        <dbReference type="SAM" id="Phobius"/>
    </source>
</evidence>
<comment type="subcellular location">
    <subcellularLocation>
        <location evidence="1">Membrane</location>
        <topology evidence="1">Multi-pass membrane protein</topology>
    </subcellularLocation>
</comment>
<comment type="caution">
    <text evidence="6">The sequence shown here is derived from an EMBL/GenBank/DDBJ whole genome shotgun (WGS) entry which is preliminary data.</text>
</comment>
<dbReference type="Proteomes" id="UP000243739">
    <property type="component" value="Unassembled WGS sequence"/>
</dbReference>
<dbReference type="Pfam" id="PF09685">
    <property type="entry name" value="MamF_MmsF"/>
    <property type="match status" value="1"/>
</dbReference>
<dbReference type="OrthoDB" id="2328241at2"/>
<gene>
    <name evidence="6" type="ORF">BHF71_01800</name>
</gene>
<protein>
    <recommendedName>
        <fullName evidence="8">DUF4870 domain-containing protein</fullName>
    </recommendedName>
</protein>
<feature type="transmembrane region" description="Helical" evidence="5">
    <location>
        <begin position="6"/>
        <end position="30"/>
    </location>
</feature>
<dbReference type="InterPro" id="IPR019109">
    <property type="entry name" value="MamF_MmsF"/>
</dbReference>
<reference evidence="6 7" key="1">
    <citation type="submission" date="2016-09" db="EMBL/GenBank/DDBJ databases">
        <title>Draft genome sequence for the type strain of Vulcanibacillus modesticaldus BR, a strictly anaerobic, moderately thermophilic, and nitrate-reducing bacterium from deep sea-hydrothermal vents of the Mid-Atlantic Ridge.</title>
        <authorList>
            <person name="Abin C.A."/>
            <person name="Hollibaugh J.T."/>
        </authorList>
    </citation>
    <scope>NUCLEOTIDE SEQUENCE [LARGE SCALE GENOMIC DNA]</scope>
    <source>
        <strain evidence="6 7">BR</strain>
    </source>
</reference>
<organism evidence="6 7">
    <name type="scientific">Vulcanibacillus modesticaldus</name>
    <dbReference type="NCBI Taxonomy" id="337097"/>
    <lineage>
        <taxon>Bacteria</taxon>
        <taxon>Bacillati</taxon>
        <taxon>Bacillota</taxon>
        <taxon>Bacilli</taxon>
        <taxon>Bacillales</taxon>
        <taxon>Bacillaceae</taxon>
        <taxon>Vulcanibacillus</taxon>
    </lineage>
</organism>
<name>A0A1D2YUI5_9BACI</name>
<sequence length="95" mass="10839">MKDYKVFASLSYFSIFFAGFIFPLAVYFIVQDDEVKYHAKRAFISHIIPFFTIILFILGIFSGSISSIISAGLLFIIINLIILIWNIVQGIKILL</sequence>